<dbReference type="PANTHER" id="PTHR21064">
    <property type="entry name" value="AMINOGLYCOSIDE PHOSPHOTRANSFERASE DOMAIN-CONTAINING PROTEIN-RELATED"/>
    <property type="match status" value="1"/>
</dbReference>
<dbReference type="GO" id="GO:0004413">
    <property type="term" value="F:homoserine kinase activity"/>
    <property type="evidence" value="ECO:0007669"/>
    <property type="project" value="UniProtKB-UniRule"/>
</dbReference>
<dbReference type="GO" id="GO:0005524">
    <property type="term" value="F:ATP binding"/>
    <property type="evidence" value="ECO:0007669"/>
    <property type="project" value="UniProtKB-KW"/>
</dbReference>
<comment type="similarity">
    <text evidence="7 8">Belongs to the pseudomonas-type ThrB family.</text>
</comment>
<dbReference type="InterPro" id="IPR005280">
    <property type="entry name" value="Homoserine_kinase_II"/>
</dbReference>
<dbReference type="InterPro" id="IPR011009">
    <property type="entry name" value="Kinase-like_dom_sf"/>
</dbReference>
<dbReference type="NCBIfam" id="NF003558">
    <property type="entry name" value="PRK05231.1"/>
    <property type="match status" value="1"/>
</dbReference>
<dbReference type="Proteomes" id="UP000094291">
    <property type="component" value="Unassembled WGS sequence"/>
</dbReference>
<evidence type="ECO:0000256" key="3">
    <source>
        <dbReference type="ARBA" id="ARBA00022697"/>
    </source>
</evidence>
<evidence type="ECO:0000256" key="7">
    <source>
        <dbReference type="ARBA" id="ARBA00038240"/>
    </source>
</evidence>
<comment type="caution">
    <text evidence="10">The sequence shown here is derived from an EMBL/GenBank/DDBJ whole genome shotgun (WGS) entry which is preliminary data.</text>
</comment>
<dbReference type="InterPro" id="IPR002575">
    <property type="entry name" value="Aminoglycoside_PTrfase"/>
</dbReference>
<evidence type="ECO:0000313" key="11">
    <source>
        <dbReference type="Proteomes" id="UP000094291"/>
    </source>
</evidence>
<dbReference type="EMBL" id="MDTQ01000001">
    <property type="protein sequence ID" value="ODC05040.1"/>
    <property type="molecule type" value="Genomic_DNA"/>
</dbReference>
<dbReference type="EC" id="2.7.1.39" evidence="8"/>
<keyword evidence="1 8" id="KW-0028">Amino-acid biosynthesis</keyword>
<keyword evidence="4 8" id="KW-0547">Nucleotide-binding</keyword>
<dbReference type="PANTHER" id="PTHR21064:SF6">
    <property type="entry name" value="AMINOGLYCOSIDE PHOSPHOTRANSFERASE DOMAIN-CONTAINING PROTEIN"/>
    <property type="match status" value="1"/>
</dbReference>
<feature type="domain" description="Aminoglycoside phosphotransferase" evidence="9">
    <location>
        <begin position="27"/>
        <end position="256"/>
    </location>
</feature>
<dbReference type="OrthoDB" id="9777460at2"/>
<proteinExistence type="inferred from homology"/>
<dbReference type="InterPro" id="IPR050249">
    <property type="entry name" value="Pseudomonas-type_ThrB"/>
</dbReference>
<reference evidence="10 11" key="1">
    <citation type="submission" date="2016-08" db="EMBL/GenBank/DDBJ databases">
        <authorList>
            <person name="Seilhamer J.J."/>
        </authorList>
    </citation>
    <scope>NUCLEOTIDE SEQUENCE [LARGE SCALE GENOMIC DNA]</scope>
    <source>
        <strain evidence="10 11">PH27A</strain>
    </source>
</reference>
<dbReference type="GO" id="GO:0009088">
    <property type="term" value="P:threonine biosynthetic process"/>
    <property type="evidence" value="ECO:0007669"/>
    <property type="project" value="UniProtKB-UniRule"/>
</dbReference>
<evidence type="ECO:0000259" key="9">
    <source>
        <dbReference type="Pfam" id="PF01636"/>
    </source>
</evidence>
<dbReference type="Gene3D" id="3.30.200.20">
    <property type="entry name" value="Phosphorylase Kinase, domain 1"/>
    <property type="match status" value="1"/>
</dbReference>
<evidence type="ECO:0000256" key="4">
    <source>
        <dbReference type="ARBA" id="ARBA00022741"/>
    </source>
</evidence>
<comment type="pathway">
    <text evidence="8">Amino-acid biosynthesis; L-threonine biosynthesis; L-threonine from L-aspartate: step 4/5.</text>
</comment>
<evidence type="ECO:0000256" key="2">
    <source>
        <dbReference type="ARBA" id="ARBA00022679"/>
    </source>
</evidence>
<evidence type="ECO:0000256" key="8">
    <source>
        <dbReference type="HAMAP-Rule" id="MF_00301"/>
    </source>
</evidence>
<keyword evidence="2 8" id="KW-0808">Transferase</keyword>
<keyword evidence="3 8" id="KW-0791">Threonine biosynthesis</keyword>
<protein>
    <recommendedName>
        <fullName evidence="8">Homoserine kinase</fullName>
        <shortName evidence="8">HK</shortName>
        <shortName evidence="8">HSK</shortName>
        <ecNumber evidence="8">2.7.1.39</ecNumber>
    </recommendedName>
</protein>
<dbReference type="Gene3D" id="3.90.1200.10">
    <property type="match status" value="1"/>
</dbReference>
<evidence type="ECO:0000256" key="5">
    <source>
        <dbReference type="ARBA" id="ARBA00022777"/>
    </source>
</evidence>
<dbReference type="CDD" id="cd05153">
    <property type="entry name" value="HomoserineK_II"/>
    <property type="match status" value="1"/>
</dbReference>
<evidence type="ECO:0000256" key="6">
    <source>
        <dbReference type="ARBA" id="ARBA00022840"/>
    </source>
</evidence>
<gene>
    <name evidence="8" type="primary">thrB</name>
    <name evidence="10" type="ORF">BFW38_17375</name>
</gene>
<dbReference type="HAMAP" id="MF_00301">
    <property type="entry name" value="Homoser_kinase_2"/>
    <property type="match status" value="1"/>
</dbReference>
<evidence type="ECO:0000313" key="10">
    <source>
        <dbReference type="EMBL" id="ODC05040.1"/>
    </source>
</evidence>
<dbReference type="SUPFAM" id="SSF56112">
    <property type="entry name" value="Protein kinase-like (PK-like)"/>
    <property type="match status" value="1"/>
</dbReference>
<name>A0A1E2VDE2_9GAMM</name>
<sequence length="327" mass="37109">MAVFTPVSLDEIGTLLDDFALPKASAIEEVAAGTENSTFFVTLESPAPNGEETLVLTLFEQGEAEDLPFVIALLDRLDAQGLPVPGPLHDPQGEALHTLKGRPALLFPRLPGEHPNTPALDFCQQAADYLARQHQATADFADKDFPYPRPNARDLNWLEQTHEQVLPFLSMGLKDMMQGEITRYREVFDRIGPLPQAALHGDLFRDNTLFRSLPSGRRLTGVIDFYNGCVGERLFDLAILINDWCVEDDGQLDQKRYDTMLAAYQAICPFSPAEREAWPWMLRMTALRYWLSRLLVVHVEPQAHQRIAKDPEVYRRILHHHIRHFGY</sequence>
<dbReference type="STRING" id="197479.BFW38_17375"/>
<keyword evidence="11" id="KW-1185">Reference proteome</keyword>
<evidence type="ECO:0000256" key="1">
    <source>
        <dbReference type="ARBA" id="ARBA00022605"/>
    </source>
</evidence>
<organism evidence="10 11">
    <name type="scientific">Terasakiispira papahanaumokuakeensis</name>
    <dbReference type="NCBI Taxonomy" id="197479"/>
    <lineage>
        <taxon>Bacteria</taxon>
        <taxon>Pseudomonadati</taxon>
        <taxon>Pseudomonadota</taxon>
        <taxon>Gammaproteobacteria</taxon>
        <taxon>Oceanospirillales</taxon>
        <taxon>Terasakiispira</taxon>
    </lineage>
</organism>
<dbReference type="AlphaFoldDB" id="A0A1E2VDE2"/>
<comment type="catalytic activity">
    <reaction evidence="8">
        <text>L-homoserine + ATP = O-phospho-L-homoserine + ADP + H(+)</text>
        <dbReference type="Rhea" id="RHEA:13985"/>
        <dbReference type="ChEBI" id="CHEBI:15378"/>
        <dbReference type="ChEBI" id="CHEBI:30616"/>
        <dbReference type="ChEBI" id="CHEBI:57476"/>
        <dbReference type="ChEBI" id="CHEBI:57590"/>
        <dbReference type="ChEBI" id="CHEBI:456216"/>
        <dbReference type="EC" id="2.7.1.39"/>
    </reaction>
</comment>
<keyword evidence="6 8" id="KW-0067">ATP-binding</keyword>
<dbReference type="RefSeq" id="WP_069000062.1">
    <property type="nucleotide sequence ID" value="NZ_MDTQ01000001.1"/>
</dbReference>
<accession>A0A1E2VDE2</accession>
<dbReference type="UniPathway" id="UPA00050">
    <property type="reaction ID" value="UER00064"/>
</dbReference>
<keyword evidence="5 8" id="KW-0418">Kinase</keyword>
<dbReference type="Pfam" id="PF01636">
    <property type="entry name" value="APH"/>
    <property type="match status" value="1"/>
</dbReference>